<keyword evidence="3" id="KW-1185">Reference proteome</keyword>
<dbReference type="InterPro" id="IPR054465">
    <property type="entry name" value="Integrase_p58-like_C"/>
</dbReference>
<evidence type="ECO:0000313" key="3">
    <source>
        <dbReference type="Proteomes" id="UP000828390"/>
    </source>
</evidence>
<reference evidence="2" key="2">
    <citation type="submission" date="2020-11" db="EMBL/GenBank/DDBJ databases">
        <authorList>
            <person name="McCartney M.A."/>
            <person name="Auch B."/>
            <person name="Kono T."/>
            <person name="Mallez S."/>
            <person name="Becker A."/>
            <person name="Gohl D.M."/>
            <person name="Silverstein K.A.T."/>
            <person name="Koren S."/>
            <person name="Bechman K.B."/>
            <person name="Herman A."/>
            <person name="Abrahante J.E."/>
            <person name="Garbe J."/>
        </authorList>
    </citation>
    <scope>NUCLEOTIDE SEQUENCE</scope>
    <source>
        <strain evidence="2">Duluth1</strain>
        <tissue evidence="2">Whole animal</tissue>
    </source>
</reference>
<accession>A0A9D4M888</accession>
<gene>
    <name evidence="2" type="ORF">DPMN_034879</name>
</gene>
<sequence length="60" mass="7141">MSNEGPFVVKKSLSNVNFRILLNRNEKEKVVNHNKLKTYEGINAPKWLQTERRKLKMNKE</sequence>
<protein>
    <recommendedName>
        <fullName evidence="1">Integrase p58-like C-terminal domain-containing protein</fullName>
    </recommendedName>
</protein>
<dbReference type="Pfam" id="PF22938">
    <property type="entry name" value="Integrase_p58_C"/>
    <property type="match status" value="1"/>
</dbReference>
<name>A0A9D4M888_DREPO</name>
<reference evidence="2" key="1">
    <citation type="journal article" date="2019" name="bioRxiv">
        <title>The Genome of the Zebra Mussel, Dreissena polymorpha: A Resource for Invasive Species Research.</title>
        <authorList>
            <person name="McCartney M.A."/>
            <person name="Auch B."/>
            <person name="Kono T."/>
            <person name="Mallez S."/>
            <person name="Zhang Y."/>
            <person name="Obille A."/>
            <person name="Becker A."/>
            <person name="Abrahante J.E."/>
            <person name="Garbe J."/>
            <person name="Badalamenti J.P."/>
            <person name="Herman A."/>
            <person name="Mangelson H."/>
            <person name="Liachko I."/>
            <person name="Sullivan S."/>
            <person name="Sone E.D."/>
            <person name="Koren S."/>
            <person name="Silverstein K.A.T."/>
            <person name="Beckman K.B."/>
            <person name="Gohl D.M."/>
        </authorList>
    </citation>
    <scope>NUCLEOTIDE SEQUENCE</scope>
    <source>
        <strain evidence="2">Duluth1</strain>
        <tissue evidence="2">Whole animal</tissue>
    </source>
</reference>
<evidence type="ECO:0000259" key="1">
    <source>
        <dbReference type="Pfam" id="PF22938"/>
    </source>
</evidence>
<feature type="domain" description="Integrase p58-like C-terminal" evidence="1">
    <location>
        <begin position="5"/>
        <end position="37"/>
    </location>
</feature>
<evidence type="ECO:0000313" key="2">
    <source>
        <dbReference type="EMBL" id="KAH3871668.1"/>
    </source>
</evidence>
<organism evidence="2 3">
    <name type="scientific">Dreissena polymorpha</name>
    <name type="common">Zebra mussel</name>
    <name type="synonym">Mytilus polymorpha</name>
    <dbReference type="NCBI Taxonomy" id="45954"/>
    <lineage>
        <taxon>Eukaryota</taxon>
        <taxon>Metazoa</taxon>
        <taxon>Spiralia</taxon>
        <taxon>Lophotrochozoa</taxon>
        <taxon>Mollusca</taxon>
        <taxon>Bivalvia</taxon>
        <taxon>Autobranchia</taxon>
        <taxon>Heteroconchia</taxon>
        <taxon>Euheterodonta</taxon>
        <taxon>Imparidentia</taxon>
        <taxon>Neoheterodontei</taxon>
        <taxon>Myida</taxon>
        <taxon>Dreissenoidea</taxon>
        <taxon>Dreissenidae</taxon>
        <taxon>Dreissena</taxon>
    </lineage>
</organism>
<comment type="caution">
    <text evidence="2">The sequence shown here is derived from an EMBL/GenBank/DDBJ whole genome shotgun (WGS) entry which is preliminary data.</text>
</comment>
<dbReference type="AlphaFoldDB" id="A0A9D4M888"/>
<proteinExistence type="predicted"/>
<dbReference type="EMBL" id="JAIWYP010000002">
    <property type="protein sequence ID" value="KAH3871668.1"/>
    <property type="molecule type" value="Genomic_DNA"/>
</dbReference>
<dbReference type="Proteomes" id="UP000828390">
    <property type="component" value="Unassembled WGS sequence"/>
</dbReference>